<accession>A0A3P8F7I5</accession>
<protein>
    <submittedName>
        <fullName evidence="1">Uncharacterized protein</fullName>
    </submittedName>
</protein>
<organism evidence="1 2">
    <name type="scientific">Schistosoma mattheei</name>
    <dbReference type="NCBI Taxonomy" id="31246"/>
    <lineage>
        <taxon>Eukaryota</taxon>
        <taxon>Metazoa</taxon>
        <taxon>Spiralia</taxon>
        <taxon>Lophotrochozoa</taxon>
        <taxon>Platyhelminthes</taxon>
        <taxon>Trematoda</taxon>
        <taxon>Digenea</taxon>
        <taxon>Strigeidida</taxon>
        <taxon>Schistosomatoidea</taxon>
        <taxon>Schistosomatidae</taxon>
        <taxon>Schistosoma</taxon>
    </lineage>
</organism>
<evidence type="ECO:0000313" key="1">
    <source>
        <dbReference type="EMBL" id="VDP61690.1"/>
    </source>
</evidence>
<reference evidence="1 2" key="1">
    <citation type="submission" date="2018-11" db="EMBL/GenBank/DDBJ databases">
        <authorList>
            <consortium name="Pathogen Informatics"/>
        </authorList>
    </citation>
    <scope>NUCLEOTIDE SEQUENCE [LARGE SCALE GENOMIC DNA]</scope>
    <source>
        <strain>Denwood</strain>
        <strain evidence="2">Zambia</strain>
    </source>
</reference>
<dbReference type="Proteomes" id="UP000269396">
    <property type="component" value="Unassembled WGS sequence"/>
</dbReference>
<evidence type="ECO:0000313" key="2">
    <source>
        <dbReference type="Proteomes" id="UP000269396"/>
    </source>
</evidence>
<proteinExistence type="predicted"/>
<sequence length="35" mass="4269">MLIESMSTLNKHRITLLRLDRKLKRQLYTRKNLGK</sequence>
<dbReference type="EMBL" id="UZAL01032743">
    <property type="protein sequence ID" value="VDP61690.1"/>
    <property type="molecule type" value="Genomic_DNA"/>
</dbReference>
<gene>
    <name evidence="1" type="ORF">SMTD_LOCUS12726</name>
</gene>
<dbReference type="AlphaFoldDB" id="A0A3P8F7I5"/>
<name>A0A3P8F7I5_9TREM</name>
<keyword evidence="2" id="KW-1185">Reference proteome</keyword>